<comment type="subcellular location">
    <subcellularLocation>
        <location evidence="1">Membrane</location>
    </subcellularLocation>
</comment>
<feature type="compositionally biased region" description="Low complexity" evidence="6">
    <location>
        <begin position="767"/>
        <end position="792"/>
    </location>
</feature>
<dbReference type="GO" id="GO:0005262">
    <property type="term" value="F:calcium channel activity"/>
    <property type="evidence" value="ECO:0007669"/>
    <property type="project" value="TreeGrafter"/>
</dbReference>
<dbReference type="InterPro" id="IPR018247">
    <property type="entry name" value="EF_Hand_1_Ca_BS"/>
</dbReference>
<evidence type="ECO:0000259" key="8">
    <source>
        <dbReference type="PROSITE" id="PS50222"/>
    </source>
</evidence>
<evidence type="ECO:0000256" key="4">
    <source>
        <dbReference type="ARBA" id="ARBA00022989"/>
    </source>
</evidence>
<dbReference type="InterPro" id="IPR010920">
    <property type="entry name" value="LSM_dom_sf"/>
</dbReference>
<feature type="region of interest" description="Disordered" evidence="6">
    <location>
        <begin position="722"/>
        <end position="815"/>
    </location>
</feature>
<feature type="transmembrane region" description="Helical" evidence="7">
    <location>
        <begin position="504"/>
        <end position="524"/>
    </location>
</feature>
<keyword evidence="10" id="KW-1185">Reference proteome</keyword>
<dbReference type="PROSITE" id="PS50222">
    <property type="entry name" value="EF_HAND_2"/>
    <property type="match status" value="1"/>
</dbReference>
<dbReference type="AlphaFoldDB" id="A0A9W7XK03"/>
<feature type="compositionally biased region" description="Gly residues" evidence="6">
    <location>
        <begin position="793"/>
        <end position="806"/>
    </location>
</feature>
<reference evidence="9" key="1">
    <citation type="submission" date="2022-07" db="EMBL/GenBank/DDBJ databases">
        <title>Phylogenomic reconstructions and comparative analyses of Kickxellomycotina fungi.</title>
        <authorList>
            <person name="Reynolds N.K."/>
            <person name="Stajich J.E."/>
            <person name="Barry K."/>
            <person name="Grigoriev I.V."/>
            <person name="Crous P."/>
            <person name="Smith M.E."/>
        </authorList>
    </citation>
    <scope>NUCLEOTIDE SEQUENCE</scope>
    <source>
        <strain evidence="9">NBRC 105413</strain>
    </source>
</reference>
<dbReference type="Gene3D" id="1.10.238.10">
    <property type="entry name" value="EF-hand"/>
    <property type="match status" value="1"/>
</dbReference>
<keyword evidence="4 7" id="KW-1133">Transmembrane helix</keyword>
<dbReference type="InterPro" id="IPR023408">
    <property type="entry name" value="MscS_beta-dom_sf"/>
</dbReference>
<dbReference type="InterPro" id="IPR002048">
    <property type="entry name" value="EF_hand_dom"/>
</dbReference>
<sequence length="831" mass="91731">MANIKFGSADVDDGAANEKRRQSAVINMSGAGAGQSGGDGGDEKLRRSVYNNSALSMPSVDVPAGLHDDFNWDNMSEDGVDEDPKDEGARKVTGFWRMHPLLRALCIMISGGIILITPTVAVLASHRDLPFRDAVDPAVSSYQFKYNLQCVARSFALLAAVWVFGTLIFHLVDMIPDGALRIVRIFRGKRNIEKLKDRLQFFIAVKMYIKMILISATSLIAFVIMFPNASYRFIGRVENGKASWDQVLFQVNVLMLFACAIIGLEKLILKIIATRFHKSAYKERLEQQTYASWVLDHLNRARENSNNNTSEHNTPYMGSNLGTFDGNNVDAMASSKELLPQGGNHDMRGTTTDGYQPALNTPPALGKTNSGSSSFWRRNTFTSSRPTKYQKMPSAGFASKLWNIKDRALDGGVDMNSNQYAARLARKLFSALNNDRDYLVVDDFLPFFEKEEDAIKAFEMFDKDNNGDISKREMRDRVLMIYRERRSLLSALSDMSQVVGKLDMFLTVFALLVIVIIALLVFGLDPLKSLATMGTLFIGWSFVFGNTFKTVFECIVFLFQIHSYDVGDTVIIATESLTVHKIRLLSTVFYKTDGTYTVYPNNILATMKIQNLRRSSPQSESIIIGIDFNTPSEKIYALRDRMNEYVDENPRDFSGPIGFNVDLLENTNRIQISVGINYKNNWQDGGKHCSIKTAFAFALRHAIKDLGLRYALPLQPVAMVQSPPGYDELNQIDPGSDDVSGNGAGRPRTGAAAAGSDDEDDLFGGSYYANNNNNNNNRTQRYANNAYVPGHSGTDGSGGGGGGNRGAGHTDSPAHPTVAIAATTAAFASNI</sequence>
<keyword evidence="2 7" id="KW-0812">Transmembrane</keyword>
<dbReference type="GO" id="GO:0016020">
    <property type="term" value="C:membrane"/>
    <property type="evidence" value="ECO:0007669"/>
    <property type="project" value="UniProtKB-SubCell"/>
</dbReference>
<accession>A0A9W7XK03</accession>
<feature type="region of interest" description="Disordered" evidence="6">
    <location>
        <begin position="1"/>
        <end position="45"/>
    </location>
</feature>
<feature type="transmembrane region" description="Helical" evidence="7">
    <location>
        <begin position="155"/>
        <end position="180"/>
    </location>
</feature>
<dbReference type="EMBL" id="JANBOH010000176">
    <property type="protein sequence ID" value="KAJ1644303.1"/>
    <property type="molecule type" value="Genomic_DNA"/>
</dbReference>
<feature type="compositionally biased region" description="Low complexity" evidence="6">
    <location>
        <begin position="745"/>
        <end position="755"/>
    </location>
</feature>
<dbReference type="SUPFAM" id="SSF50182">
    <property type="entry name" value="Sm-like ribonucleoproteins"/>
    <property type="match status" value="1"/>
</dbReference>
<dbReference type="Pfam" id="PF00924">
    <property type="entry name" value="MS_channel_2nd"/>
    <property type="match status" value="1"/>
</dbReference>
<feature type="region of interest" description="Disordered" evidence="6">
    <location>
        <begin position="340"/>
        <end position="379"/>
    </location>
</feature>
<dbReference type="SUPFAM" id="SSF47473">
    <property type="entry name" value="EF-hand"/>
    <property type="match status" value="1"/>
</dbReference>
<dbReference type="GO" id="GO:0005509">
    <property type="term" value="F:calcium ion binding"/>
    <property type="evidence" value="ECO:0007669"/>
    <property type="project" value="InterPro"/>
</dbReference>
<proteinExistence type="predicted"/>
<organism evidence="9 10">
    <name type="scientific">Coemansia asiatica</name>
    <dbReference type="NCBI Taxonomy" id="1052880"/>
    <lineage>
        <taxon>Eukaryota</taxon>
        <taxon>Fungi</taxon>
        <taxon>Fungi incertae sedis</taxon>
        <taxon>Zoopagomycota</taxon>
        <taxon>Kickxellomycotina</taxon>
        <taxon>Kickxellomycetes</taxon>
        <taxon>Kickxellales</taxon>
        <taxon>Kickxellaceae</taxon>
        <taxon>Coemansia</taxon>
    </lineage>
</organism>
<dbReference type="PANTHER" id="PTHR31323:SF1">
    <property type="entry name" value="MECHANOSENSITIVE ION CHANNEL PROTEIN"/>
    <property type="match status" value="1"/>
</dbReference>
<feature type="transmembrane region" description="Helical" evidence="7">
    <location>
        <begin position="101"/>
        <end position="124"/>
    </location>
</feature>
<evidence type="ECO:0000313" key="10">
    <source>
        <dbReference type="Proteomes" id="UP001145021"/>
    </source>
</evidence>
<dbReference type="InterPro" id="IPR011992">
    <property type="entry name" value="EF-hand-dom_pair"/>
</dbReference>
<evidence type="ECO:0000256" key="2">
    <source>
        <dbReference type="ARBA" id="ARBA00022692"/>
    </source>
</evidence>
<keyword evidence="5 7" id="KW-0472">Membrane</keyword>
<name>A0A9W7XK03_9FUNG</name>
<dbReference type="PANTHER" id="PTHR31323">
    <property type="entry name" value="MECHANOSENSITIVE ION CHANNEL PROTEIN MSY2"/>
    <property type="match status" value="1"/>
</dbReference>
<feature type="domain" description="EF-hand" evidence="8">
    <location>
        <begin position="449"/>
        <end position="484"/>
    </location>
</feature>
<dbReference type="InterPro" id="IPR006685">
    <property type="entry name" value="MscS_channel_2nd"/>
</dbReference>
<gene>
    <name evidence="9" type="ORF">LPJ64_004002</name>
</gene>
<dbReference type="Proteomes" id="UP001145021">
    <property type="component" value="Unassembled WGS sequence"/>
</dbReference>
<evidence type="ECO:0000256" key="6">
    <source>
        <dbReference type="SAM" id="MobiDB-lite"/>
    </source>
</evidence>
<dbReference type="InterPro" id="IPR058650">
    <property type="entry name" value="Msy1/2-like"/>
</dbReference>
<protein>
    <recommendedName>
        <fullName evidence="8">EF-hand domain-containing protein</fullName>
    </recommendedName>
</protein>
<feature type="transmembrane region" description="Helical" evidence="7">
    <location>
        <begin position="247"/>
        <end position="269"/>
    </location>
</feature>
<evidence type="ECO:0000256" key="1">
    <source>
        <dbReference type="ARBA" id="ARBA00004370"/>
    </source>
</evidence>
<dbReference type="GO" id="GO:0006874">
    <property type="term" value="P:intracellular calcium ion homeostasis"/>
    <property type="evidence" value="ECO:0007669"/>
    <property type="project" value="TreeGrafter"/>
</dbReference>
<evidence type="ECO:0000256" key="5">
    <source>
        <dbReference type="ARBA" id="ARBA00023136"/>
    </source>
</evidence>
<evidence type="ECO:0000256" key="3">
    <source>
        <dbReference type="ARBA" id="ARBA00022837"/>
    </source>
</evidence>
<dbReference type="Pfam" id="PF25886">
    <property type="entry name" value="Msy1"/>
    <property type="match status" value="1"/>
</dbReference>
<feature type="transmembrane region" description="Helical" evidence="7">
    <location>
        <begin position="201"/>
        <end position="227"/>
    </location>
</feature>
<keyword evidence="3" id="KW-0106">Calcium</keyword>
<evidence type="ECO:0000256" key="7">
    <source>
        <dbReference type="SAM" id="Phobius"/>
    </source>
</evidence>
<feature type="compositionally biased region" description="Polar residues" evidence="6">
    <location>
        <begin position="367"/>
        <end position="379"/>
    </location>
</feature>
<dbReference type="Gene3D" id="2.30.30.60">
    <property type="match status" value="1"/>
</dbReference>
<dbReference type="PROSITE" id="PS00018">
    <property type="entry name" value="EF_HAND_1"/>
    <property type="match status" value="1"/>
</dbReference>
<comment type="caution">
    <text evidence="9">The sequence shown here is derived from an EMBL/GenBank/DDBJ whole genome shotgun (WGS) entry which is preliminary data.</text>
</comment>
<evidence type="ECO:0000313" key="9">
    <source>
        <dbReference type="EMBL" id="KAJ1644303.1"/>
    </source>
</evidence>
<feature type="transmembrane region" description="Helical" evidence="7">
    <location>
        <begin position="536"/>
        <end position="559"/>
    </location>
</feature>